<keyword evidence="3" id="KW-1185">Reference proteome</keyword>
<sequence length="384" mass="43959">MQKHHYLKIIALFCILLSCKEASREETQAQKTEKEKTEHREIINIKYATGFQIEPIDEGYLLTITNPWPEADQDYHYLLTTSDEVQDQNAVKIQIPIKRFIATSTTHVPPLVLLGKEQTLKAFPSTDYISSPEVRKLIDEGEITDLGIDSSMDVEAILLAQPDLVMGYGVSNENAIYKKVQQAGVPLIYNGDWVEPHPLGKAEWIKVYGLLYDRYDEALKIFNQIERDYLNVKKQVRNLDQPTVIAGATWKDTWYLPYGDSWQGKILKDAGGDYIYADTSGTGSLAYNIEQVLADARTADFWIAPGQYTSYEKMRHDQNAYTLFKAFEERNVYTFAKNKGAKGGVTYYEEAAMRPDLVLKDLVKILHPEMELDHKLYFFSPLDK</sequence>
<evidence type="ECO:0000259" key="1">
    <source>
        <dbReference type="PROSITE" id="PS50983"/>
    </source>
</evidence>
<dbReference type="Proteomes" id="UP000193431">
    <property type="component" value="Chromosome"/>
</dbReference>
<gene>
    <name evidence="2" type="ORF">BST97_03390</name>
</gene>
<dbReference type="GO" id="GO:0071281">
    <property type="term" value="P:cellular response to iron ion"/>
    <property type="evidence" value="ECO:0007669"/>
    <property type="project" value="TreeGrafter"/>
</dbReference>
<evidence type="ECO:0000313" key="2">
    <source>
        <dbReference type="EMBL" id="ARN77113.1"/>
    </source>
</evidence>
<dbReference type="SUPFAM" id="SSF53807">
    <property type="entry name" value="Helical backbone' metal receptor"/>
    <property type="match status" value="1"/>
</dbReference>
<organism evidence="2 3">
    <name type="scientific">Nonlabens spongiae</name>
    <dbReference type="NCBI Taxonomy" id="331648"/>
    <lineage>
        <taxon>Bacteria</taxon>
        <taxon>Pseudomonadati</taxon>
        <taxon>Bacteroidota</taxon>
        <taxon>Flavobacteriia</taxon>
        <taxon>Flavobacteriales</taxon>
        <taxon>Flavobacteriaceae</taxon>
        <taxon>Nonlabens</taxon>
    </lineage>
</organism>
<dbReference type="PANTHER" id="PTHR30535">
    <property type="entry name" value="VITAMIN B12-BINDING PROTEIN"/>
    <property type="match status" value="1"/>
</dbReference>
<proteinExistence type="predicted"/>
<accession>A0A1W6MHP3</accession>
<dbReference type="InterPro" id="IPR002491">
    <property type="entry name" value="ABC_transptr_periplasmic_BD"/>
</dbReference>
<reference evidence="2 3" key="1">
    <citation type="submission" date="2016-11" db="EMBL/GenBank/DDBJ databases">
        <title>Trade-off between light-utilization and light-protection in marine flavobacteria.</title>
        <authorList>
            <person name="Kumagai Y."/>
        </authorList>
    </citation>
    <scope>NUCLEOTIDE SEQUENCE [LARGE SCALE GENOMIC DNA]</scope>
    <source>
        <strain evidence="2 3">JCM 13191</strain>
    </source>
</reference>
<dbReference type="AlphaFoldDB" id="A0A1W6MHP3"/>
<evidence type="ECO:0000313" key="3">
    <source>
        <dbReference type="Proteomes" id="UP000193431"/>
    </source>
</evidence>
<name>A0A1W6MHP3_9FLAO</name>
<dbReference type="PROSITE" id="PS50983">
    <property type="entry name" value="FE_B12_PBP"/>
    <property type="match status" value="1"/>
</dbReference>
<dbReference type="PANTHER" id="PTHR30535:SF34">
    <property type="entry name" value="MOLYBDATE-BINDING PROTEIN MOLA"/>
    <property type="match status" value="1"/>
</dbReference>
<feature type="domain" description="Fe/B12 periplasmic-binding" evidence="1">
    <location>
        <begin position="99"/>
        <end position="370"/>
    </location>
</feature>
<dbReference type="Pfam" id="PF01497">
    <property type="entry name" value="Peripla_BP_2"/>
    <property type="match status" value="1"/>
</dbReference>
<dbReference type="OrthoDB" id="9812528at2"/>
<dbReference type="InterPro" id="IPR050902">
    <property type="entry name" value="ABC_Transporter_SBP"/>
</dbReference>
<dbReference type="RefSeq" id="WP_085765916.1">
    <property type="nucleotide sequence ID" value="NZ_CP019344.1"/>
</dbReference>
<dbReference type="EMBL" id="CP019344">
    <property type="protein sequence ID" value="ARN77113.1"/>
    <property type="molecule type" value="Genomic_DNA"/>
</dbReference>
<dbReference type="CDD" id="cd01141">
    <property type="entry name" value="TroA_d"/>
    <property type="match status" value="1"/>
</dbReference>
<dbReference type="PROSITE" id="PS51257">
    <property type="entry name" value="PROKAR_LIPOPROTEIN"/>
    <property type="match status" value="1"/>
</dbReference>
<dbReference type="STRING" id="331648.BST97_03390"/>
<dbReference type="Gene3D" id="3.40.50.1980">
    <property type="entry name" value="Nitrogenase molybdenum iron protein domain"/>
    <property type="match status" value="2"/>
</dbReference>
<protein>
    <submittedName>
        <fullName evidence="2">ABC transporter substrate-binding protein</fullName>
    </submittedName>
</protein>